<dbReference type="GO" id="GO:0004573">
    <property type="term" value="F:Glc3Man9GlcNAc2 oligosaccharide glucosidase activity"/>
    <property type="evidence" value="ECO:0007669"/>
    <property type="project" value="InterPro"/>
</dbReference>
<dbReference type="Pfam" id="PF22422">
    <property type="entry name" value="MGH1-like_GH"/>
    <property type="match status" value="1"/>
</dbReference>
<evidence type="ECO:0000313" key="5">
    <source>
        <dbReference type="EMBL" id="MXN66587.1"/>
    </source>
</evidence>
<evidence type="ECO:0000256" key="1">
    <source>
        <dbReference type="ARBA" id="ARBA00010833"/>
    </source>
</evidence>
<comment type="caution">
    <text evidence="5">The sequence shown here is derived from an EMBL/GenBank/DDBJ whole genome shotgun (WGS) entry which is preliminary data.</text>
</comment>
<feature type="domain" description="Mannosylglycerate hydrolase MGH1-like glycoside hydrolase" evidence="4">
    <location>
        <begin position="29"/>
        <end position="410"/>
    </location>
</feature>
<accession>A0A7X3S976</accession>
<reference evidence="5 6" key="1">
    <citation type="submission" date="2019-12" db="EMBL/GenBank/DDBJ databases">
        <authorList>
            <person name="Li M."/>
        </authorList>
    </citation>
    <scope>NUCLEOTIDE SEQUENCE [LARGE SCALE GENOMIC DNA]</scope>
    <source>
        <strain evidence="5 6">GBMRC 2046</strain>
    </source>
</reference>
<dbReference type="PANTHER" id="PTHR10412">
    <property type="entry name" value="MANNOSYL-OLIGOSACCHARIDE GLUCOSIDASE"/>
    <property type="match status" value="1"/>
</dbReference>
<dbReference type="GO" id="GO:0006487">
    <property type="term" value="P:protein N-linked glycosylation"/>
    <property type="evidence" value="ECO:0007669"/>
    <property type="project" value="TreeGrafter"/>
</dbReference>
<dbReference type="EMBL" id="WUMV01000008">
    <property type="protein sequence ID" value="MXN66587.1"/>
    <property type="molecule type" value="Genomic_DNA"/>
</dbReference>
<protein>
    <recommendedName>
        <fullName evidence="4">Mannosylglycerate hydrolase MGH1-like glycoside hydrolase domain-containing protein</fullName>
    </recommendedName>
</protein>
<comment type="similarity">
    <text evidence="1">Belongs to the glycosyl hydrolase 63 family.</text>
</comment>
<keyword evidence="6" id="KW-1185">Reference proteome</keyword>
<evidence type="ECO:0000256" key="3">
    <source>
        <dbReference type="ARBA" id="ARBA00023295"/>
    </source>
</evidence>
<proteinExistence type="inferred from homology"/>
<gene>
    <name evidence="5" type="ORF">GR183_16850</name>
</gene>
<dbReference type="GO" id="GO:0009311">
    <property type="term" value="P:oligosaccharide metabolic process"/>
    <property type="evidence" value="ECO:0007669"/>
    <property type="project" value="InterPro"/>
</dbReference>
<evidence type="ECO:0000256" key="2">
    <source>
        <dbReference type="ARBA" id="ARBA00022801"/>
    </source>
</evidence>
<dbReference type="Gene3D" id="1.50.10.10">
    <property type="match status" value="1"/>
</dbReference>
<evidence type="ECO:0000313" key="6">
    <source>
        <dbReference type="Proteomes" id="UP000433101"/>
    </source>
</evidence>
<evidence type="ECO:0000259" key="4">
    <source>
        <dbReference type="Pfam" id="PF22422"/>
    </source>
</evidence>
<dbReference type="AlphaFoldDB" id="A0A7X3S976"/>
<keyword evidence="2" id="KW-0378">Hydrolase</keyword>
<name>A0A7X3S976_9HYPH</name>
<dbReference type="InterPro" id="IPR008928">
    <property type="entry name" value="6-hairpin_glycosidase_sf"/>
</dbReference>
<dbReference type="SUPFAM" id="SSF48208">
    <property type="entry name" value="Six-hairpin glycosidases"/>
    <property type="match status" value="1"/>
</dbReference>
<dbReference type="InterPro" id="IPR012341">
    <property type="entry name" value="6hp_glycosidase-like_sf"/>
</dbReference>
<organism evidence="5 6">
    <name type="scientific">Stappia sediminis</name>
    <dbReference type="NCBI Taxonomy" id="2692190"/>
    <lineage>
        <taxon>Bacteria</taxon>
        <taxon>Pseudomonadati</taxon>
        <taxon>Pseudomonadota</taxon>
        <taxon>Alphaproteobacteria</taxon>
        <taxon>Hyphomicrobiales</taxon>
        <taxon>Stappiaceae</taxon>
        <taxon>Stappia</taxon>
    </lineage>
</organism>
<dbReference type="RefSeq" id="WP_160776841.1">
    <property type="nucleotide sequence ID" value="NZ_WUMV01000008.1"/>
</dbReference>
<keyword evidence="3" id="KW-0326">Glycosidase</keyword>
<sequence>MPGNLDTQARSILKENDLGGYTIPTRGLYPYQWNWDSAFVARGFQTFDPDRAWTEIETLFEGQWDDGMVPHIVFRKDDPSYFPGPSVWGTKQALPTSGHSQPPVVATVVRDIYEADREAGEARARALFPKILAWHRWFHRYRDPDGLGVVAVIHPWESGRDNTPDWDGPMQAVDTSNIKPYVRKDTSHVDPSMRPLKADYDRYLAIVDFGRSCGWDAARVARDCPFFVADPGMTFILLRADRDLLALAQAFGEDEAAQEIGEWIERAETGAIRHLWSDEVEGFVSRDLRKNKLMDGISSASFLSVYAGIADERTNAALARQFDRIAEKATYLMPSWDPEDSRFEHLRYWRGPVWAVVNSMIGRGLLEAGDFARAERIRADTARLIETSGFAEYYSPVTGAGAGGGAFSWTAAVWLFFARHEIPQG</sequence>
<dbReference type="Proteomes" id="UP000433101">
    <property type="component" value="Unassembled WGS sequence"/>
</dbReference>
<dbReference type="PANTHER" id="PTHR10412:SF11">
    <property type="entry name" value="MANNOSYL-OLIGOSACCHARIDE GLUCOSIDASE"/>
    <property type="match status" value="1"/>
</dbReference>
<dbReference type="InterPro" id="IPR054491">
    <property type="entry name" value="MGH1-like_GH"/>
</dbReference>
<dbReference type="InterPro" id="IPR004888">
    <property type="entry name" value="Glycoside_hydrolase_63"/>
</dbReference>